<evidence type="ECO:0000256" key="1">
    <source>
        <dbReference type="ARBA" id="ARBA00004167"/>
    </source>
</evidence>
<comment type="caution">
    <text evidence="15">The sequence shown here is derived from an EMBL/GenBank/DDBJ whole genome shotgun (WGS) entry which is preliminary data.</text>
</comment>
<evidence type="ECO:0000256" key="4">
    <source>
        <dbReference type="ARBA" id="ARBA00022519"/>
    </source>
</evidence>
<evidence type="ECO:0000256" key="6">
    <source>
        <dbReference type="ARBA" id="ARBA00022692"/>
    </source>
</evidence>
<dbReference type="Pfam" id="PF00905">
    <property type="entry name" value="Transpeptidase"/>
    <property type="match status" value="1"/>
</dbReference>
<dbReference type="PANTHER" id="PTHR30627">
    <property type="entry name" value="PEPTIDOGLYCAN D,D-TRANSPEPTIDASE"/>
    <property type="match status" value="1"/>
</dbReference>
<dbReference type="Gene3D" id="3.90.1310.10">
    <property type="entry name" value="Penicillin-binding protein 2a (Domain 2)"/>
    <property type="match status" value="1"/>
</dbReference>
<proteinExistence type="predicted"/>
<dbReference type="Pfam" id="PF03717">
    <property type="entry name" value="PBP_dimer"/>
    <property type="match status" value="1"/>
</dbReference>
<keyword evidence="6" id="KW-0812">Transmembrane</keyword>
<dbReference type="PATRIC" id="fig|1618332.3.peg.271"/>
<dbReference type="PANTHER" id="PTHR30627:SF2">
    <property type="entry name" value="PEPTIDOGLYCAN D,D-TRANSPEPTIDASE MRDA"/>
    <property type="match status" value="1"/>
</dbReference>
<feature type="domain" description="Penicillin-binding protein dimerisation" evidence="14">
    <location>
        <begin position="91"/>
        <end position="262"/>
    </location>
</feature>
<dbReference type="SUPFAM" id="SSF56601">
    <property type="entry name" value="beta-lactamase/transpeptidase-like"/>
    <property type="match status" value="1"/>
</dbReference>
<dbReference type="GO" id="GO:0005886">
    <property type="term" value="C:plasma membrane"/>
    <property type="evidence" value="ECO:0007669"/>
    <property type="project" value="UniProtKB-SubCell"/>
</dbReference>
<dbReference type="Gene3D" id="3.30.1390.30">
    <property type="entry name" value="Penicillin-binding protein 2a, domain 3"/>
    <property type="match status" value="1"/>
</dbReference>
<dbReference type="GO" id="GO:0071972">
    <property type="term" value="F:peptidoglycan L,D-transpeptidase activity"/>
    <property type="evidence" value="ECO:0007669"/>
    <property type="project" value="TreeGrafter"/>
</dbReference>
<evidence type="ECO:0000256" key="2">
    <source>
        <dbReference type="ARBA" id="ARBA00004236"/>
    </source>
</evidence>
<keyword evidence="4" id="KW-0997">Cell inner membrane</keyword>
<protein>
    <submittedName>
        <fullName evidence="15">Penicillin-binding protein 2</fullName>
    </submittedName>
</protein>
<comment type="subcellular location">
    <subcellularLocation>
        <location evidence="2">Cell membrane</location>
    </subcellularLocation>
    <subcellularLocation>
        <location evidence="1">Membrane</location>
        <topology evidence="1">Single-pass membrane protein</topology>
    </subcellularLocation>
</comment>
<keyword evidence="9" id="KW-0573">Peptidoglycan synthesis</keyword>
<evidence type="ECO:0000256" key="9">
    <source>
        <dbReference type="ARBA" id="ARBA00022984"/>
    </source>
</evidence>
<dbReference type="GO" id="GO:0008658">
    <property type="term" value="F:penicillin binding"/>
    <property type="evidence" value="ECO:0007669"/>
    <property type="project" value="InterPro"/>
</dbReference>
<keyword evidence="11" id="KW-0472">Membrane</keyword>
<evidence type="ECO:0000256" key="10">
    <source>
        <dbReference type="ARBA" id="ARBA00022989"/>
    </source>
</evidence>
<dbReference type="InterPro" id="IPR005311">
    <property type="entry name" value="PBP_dimer"/>
</dbReference>
<evidence type="ECO:0000256" key="12">
    <source>
        <dbReference type="ARBA" id="ARBA00023316"/>
    </source>
</evidence>
<accession>A0A0G0LI09</accession>
<keyword evidence="3" id="KW-1003">Cell membrane</keyword>
<keyword evidence="8" id="KW-0133">Cell shape</keyword>
<dbReference type="InterPro" id="IPR012338">
    <property type="entry name" value="Beta-lactam/transpept-like"/>
</dbReference>
<dbReference type="STRING" id="1618332.UT15_C0007G0009"/>
<dbReference type="SUPFAM" id="SSF56519">
    <property type="entry name" value="Penicillin binding protein dimerisation domain"/>
    <property type="match status" value="1"/>
</dbReference>
<gene>
    <name evidence="15" type="ORF">UT15_C0007G0009</name>
</gene>
<evidence type="ECO:0000256" key="11">
    <source>
        <dbReference type="ARBA" id="ARBA00023136"/>
    </source>
</evidence>
<evidence type="ECO:0000313" key="16">
    <source>
        <dbReference type="Proteomes" id="UP000033862"/>
    </source>
</evidence>
<evidence type="ECO:0000256" key="7">
    <source>
        <dbReference type="ARBA" id="ARBA00022801"/>
    </source>
</evidence>
<evidence type="ECO:0000256" key="5">
    <source>
        <dbReference type="ARBA" id="ARBA00022670"/>
    </source>
</evidence>
<dbReference type="InterPro" id="IPR017790">
    <property type="entry name" value="Penicillin-binding_protein_2"/>
</dbReference>
<dbReference type="Proteomes" id="UP000033862">
    <property type="component" value="Unassembled WGS sequence"/>
</dbReference>
<evidence type="ECO:0000259" key="14">
    <source>
        <dbReference type="Pfam" id="PF03717"/>
    </source>
</evidence>
<name>A0A0G0LI09_9BACT</name>
<dbReference type="Gene3D" id="3.40.710.10">
    <property type="entry name" value="DD-peptidase/beta-lactamase superfamily"/>
    <property type="match status" value="1"/>
</dbReference>
<dbReference type="AlphaFoldDB" id="A0A0G0LI09"/>
<keyword evidence="12" id="KW-0961">Cell wall biogenesis/degradation</keyword>
<organism evidence="15 16">
    <name type="scientific">Berkelbacteria bacterium GW2011_GWA1_39_10</name>
    <dbReference type="NCBI Taxonomy" id="1618332"/>
    <lineage>
        <taxon>Bacteria</taxon>
        <taxon>Candidatus Berkelbacteria</taxon>
    </lineage>
</organism>
<feature type="domain" description="Penicillin-binding protein transpeptidase" evidence="13">
    <location>
        <begin position="302"/>
        <end position="625"/>
    </location>
</feature>
<evidence type="ECO:0000313" key="15">
    <source>
        <dbReference type="EMBL" id="KKQ90677.1"/>
    </source>
</evidence>
<evidence type="ECO:0000259" key="13">
    <source>
        <dbReference type="Pfam" id="PF00905"/>
    </source>
</evidence>
<dbReference type="InterPro" id="IPR001460">
    <property type="entry name" value="PCN-bd_Tpept"/>
</dbReference>
<dbReference type="InterPro" id="IPR050515">
    <property type="entry name" value="Beta-lactam/transpept"/>
</dbReference>
<keyword evidence="10" id="KW-1133">Transmembrane helix</keyword>
<dbReference type="GO" id="GO:0008360">
    <property type="term" value="P:regulation of cell shape"/>
    <property type="evidence" value="ECO:0007669"/>
    <property type="project" value="UniProtKB-KW"/>
</dbReference>
<dbReference type="GO" id="GO:0009252">
    <property type="term" value="P:peptidoglycan biosynthetic process"/>
    <property type="evidence" value="ECO:0007669"/>
    <property type="project" value="UniProtKB-KW"/>
</dbReference>
<dbReference type="GO" id="GO:0009002">
    <property type="term" value="F:serine-type D-Ala-D-Ala carboxypeptidase activity"/>
    <property type="evidence" value="ECO:0007669"/>
    <property type="project" value="InterPro"/>
</dbReference>
<dbReference type="EMBL" id="LBVS01000007">
    <property type="protein sequence ID" value="KKQ90677.1"/>
    <property type="molecule type" value="Genomic_DNA"/>
</dbReference>
<reference evidence="15 16" key="1">
    <citation type="journal article" date="2015" name="Nature">
        <title>rRNA introns, odd ribosomes, and small enigmatic genomes across a large radiation of phyla.</title>
        <authorList>
            <person name="Brown C.T."/>
            <person name="Hug L.A."/>
            <person name="Thomas B.C."/>
            <person name="Sharon I."/>
            <person name="Castelle C.J."/>
            <person name="Singh A."/>
            <person name="Wilkins M.J."/>
            <person name="Williams K.H."/>
            <person name="Banfield J.F."/>
        </authorList>
    </citation>
    <scope>NUCLEOTIDE SEQUENCE [LARGE SCALE GENOMIC DNA]</scope>
</reference>
<evidence type="ECO:0000256" key="8">
    <source>
        <dbReference type="ARBA" id="ARBA00022960"/>
    </source>
</evidence>
<dbReference type="GO" id="GO:0071555">
    <property type="term" value="P:cell wall organization"/>
    <property type="evidence" value="ECO:0007669"/>
    <property type="project" value="UniProtKB-KW"/>
</dbReference>
<dbReference type="InterPro" id="IPR036138">
    <property type="entry name" value="PBP_dimer_sf"/>
</dbReference>
<dbReference type="NCBIfam" id="TIGR03423">
    <property type="entry name" value="pbp2_mrdA"/>
    <property type="match status" value="1"/>
</dbReference>
<dbReference type="GO" id="GO:0006508">
    <property type="term" value="P:proteolysis"/>
    <property type="evidence" value="ECO:0007669"/>
    <property type="project" value="UniProtKB-KW"/>
</dbReference>
<keyword evidence="5" id="KW-0645">Protease</keyword>
<sequence length="632" mass="69167">MSIFDLYDDKPLGGDKSFRKITTEVLEYEHYKNDAEGEEIFKAPPKPLWVPYLICAISFTILLTQLLRLQIANGAFNRTLAEGNRVRVREVTASRGLIYDSKGVILAKNKASFNLEVYPLDLPKDRAKKEAVYQKLSQASQISEDEIKQRVTEKGFSTYDPIVLKENIDRDTAMILEVRTINLPGVVISKKPIREYNSVEGFSQIIGYVGKMSQNDLKENPTYKPFYEIGKDGLEFSYEKNLKGIPGILEVEVDSKGQQQRQLSLSEPFPGNNLVLSIDANLEYILAQSLKNSVIANDSPGGSAVAINPQNGQILAMVSYPTFDNNLFSQSTSEEFQKLISDPSTPLFNRPVSGTYPSGSIVKPFVAAAGLQEGVITENTTINATGEIRVGNYVYPDWKVHGLVDVRKALAVSANVFFYAVAGGWDKISGLGIARLNDYLVKFGFGSKTGIDLPGEATGLVPDPAWKEKNKKEIWYLGNTYQLGIGQGDFLITPLQMATAYSAIANSGELLKPQIVAKISNKDGKVVYESQKSVIKKDFISGENLTVVREGMRQAVTIGSAKSLADLPVTVGAKTGTAQFGSEGKTHGWIAAFAPTANPEIVVIVLVEAGGEGYSSAGPVAKDVLYWYFTNK</sequence>
<keyword evidence="7" id="KW-0378">Hydrolase</keyword>
<evidence type="ECO:0000256" key="3">
    <source>
        <dbReference type="ARBA" id="ARBA00022475"/>
    </source>
</evidence>